<dbReference type="AlphaFoldDB" id="L1MD67"/>
<organism evidence="1 2">
    <name type="scientific">Corynebacterium durum F0235</name>
    <dbReference type="NCBI Taxonomy" id="1035195"/>
    <lineage>
        <taxon>Bacteria</taxon>
        <taxon>Bacillati</taxon>
        <taxon>Actinomycetota</taxon>
        <taxon>Actinomycetes</taxon>
        <taxon>Mycobacteriales</taxon>
        <taxon>Corynebacteriaceae</taxon>
        <taxon>Corynebacterium</taxon>
    </lineage>
</organism>
<gene>
    <name evidence="1" type="ORF">HMPREF9997_01971</name>
</gene>
<accession>L1MD67</accession>
<name>L1MD67_9CORY</name>
<dbReference type="HOGENOM" id="CLU_3308122_0_0_11"/>
<comment type="caution">
    <text evidence="1">The sequence shown here is derived from an EMBL/GenBank/DDBJ whole genome shotgun (WGS) entry which is preliminary data.</text>
</comment>
<dbReference type="Proteomes" id="UP000010445">
    <property type="component" value="Unassembled WGS sequence"/>
</dbReference>
<dbReference type="PATRIC" id="fig|1035195.3.peg.1773"/>
<dbReference type="EMBL" id="AMEM01000025">
    <property type="protein sequence ID" value="EKX89203.1"/>
    <property type="molecule type" value="Genomic_DNA"/>
</dbReference>
<keyword evidence="2" id="KW-1185">Reference proteome</keyword>
<evidence type="ECO:0000313" key="2">
    <source>
        <dbReference type="Proteomes" id="UP000010445"/>
    </source>
</evidence>
<reference evidence="1 2" key="1">
    <citation type="submission" date="2012-05" db="EMBL/GenBank/DDBJ databases">
        <authorList>
            <person name="Weinstock G."/>
            <person name="Sodergren E."/>
            <person name="Lobos E.A."/>
            <person name="Fulton L."/>
            <person name="Fulton R."/>
            <person name="Courtney L."/>
            <person name="Fronick C."/>
            <person name="O'Laughlin M."/>
            <person name="Godfrey J."/>
            <person name="Wilson R.M."/>
            <person name="Miner T."/>
            <person name="Farmer C."/>
            <person name="Delehaunty K."/>
            <person name="Cordes M."/>
            <person name="Minx P."/>
            <person name="Tomlinson C."/>
            <person name="Chen J."/>
            <person name="Wollam A."/>
            <person name="Pepin K.H."/>
            <person name="Bhonagiri V."/>
            <person name="Zhang X."/>
            <person name="Suruliraj S."/>
            <person name="Warren W."/>
            <person name="Mitreva M."/>
            <person name="Mardis E.R."/>
            <person name="Wilson R.K."/>
        </authorList>
    </citation>
    <scope>NUCLEOTIDE SEQUENCE [LARGE SCALE GENOMIC DNA]</scope>
    <source>
        <strain evidence="1 2">F0235</strain>
    </source>
</reference>
<protein>
    <submittedName>
        <fullName evidence="1">Uncharacterized protein</fullName>
    </submittedName>
</protein>
<sequence length="39" mass="4428">MRVLISLSVSLPRACIKARIKMGNFKGNILPLVWEEGRM</sequence>
<proteinExistence type="predicted"/>
<evidence type="ECO:0000313" key="1">
    <source>
        <dbReference type="EMBL" id="EKX89203.1"/>
    </source>
</evidence>